<dbReference type="AlphaFoldDB" id="A0A8B7JAD8"/>
<dbReference type="Pfam" id="PF13879">
    <property type="entry name" value="Hmw_CFAP97"/>
    <property type="match status" value="1"/>
</dbReference>
<dbReference type="PANTHER" id="PTHR33768">
    <property type="entry name" value="MIP11318P"/>
    <property type="match status" value="1"/>
</dbReference>
<dbReference type="PANTHER" id="PTHR33768:SF5">
    <property type="entry name" value="SPERM AXONEMAL MAINTENANCE PROTEIN CFAP97D1"/>
    <property type="match status" value="1"/>
</dbReference>
<keyword evidence="2" id="KW-1185">Reference proteome</keyword>
<evidence type="ECO:0000256" key="1">
    <source>
        <dbReference type="ARBA" id="ARBA00008315"/>
    </source>
</evidence>
<protein>
    <submittedName>
        <fullName evidence="3">Sperm axonemal maintenance protein CFAP97D1</fullName>
    </submittedName>
</protein>
<dbReference type="RefSeq" id="XP_013806913.1">
    <property type="nucleotide sequence ID" value="XM_013951459.2"/>
</dbReference>
<gene>
    <name evidence="3" type="primary">CFAP97D1</name>
</gene>
<name>A0A8B7JAD8_9AVES</name>
<dbReference type="InterPro" id="IPR029488">
    <property type="entry name" value="Hmw/CFAP97"/>
</dbReference>
<organism evidence="2 3">
    <name type="scientific">Apteryx mantelli</name>
    <name type="common">North Island brown kiwi</name>
    <dbReference type="NCBI Taxonomy" id="2696672"/>
    <lineage>
        <taxon>Eukaryota</taxon>
        <taxon>Metazoa</taxon>
        <taxon>Chordata</taxon>
        <taxon>Craniata</taxon>
        <taxon>Vertebrata</taxon>
        <taxon>Euteleostomi</taxon>
        <taxon>Archelosauria</taxon>
        <taxon>Archosauria</taxon>
        <taxon>Dinosauria</taxon>
        <taxon>Saurischia</taxon>
        <taxon>Theropoda</taxon>
        <taxon>Coelurosauria</taxon>
        <taxon>Aves</taxon>
        <taxon>Palaeognathae</taxon>
        <taxon>Apterygiformes</taxon>
        <taxon>Apterygidae</taxon>
        <taxon>Apteryx</taxon>
    </lineage>
</organism>
<sequence length="141" mass="16284">MNMGSITTVRASPVKIFMRKNIKHITNLVPLAQEDQKRIGQIERDNKKLLERLAEIHRGTGKVDCWNERFQRSSNRDKQNSEIVKITVENQGILKRLVDCKPTYDHKMSETGWQQLYLTLAEEADVNPDDQMPSVPHTSVL</sequence>
<dbReference type="InterPro" id="IPR038792">
    <property type="entry name" value="CFAP97D1/2"/>
</dbReference>
<proteinExistence type="inferred from homology"/>
<dbReference type="KEGG" id="aam:106491781"/>
<dbReference type="OrthoDB" id="2163395at2759"/>
<evidence type="ECO:0000313" key="3">
    <source>
        <dbReference type="RefSeq" id="XP_013806913.1"/>
    </source>
</evidence>
<reference evidence="3" key="1">
    <citation type="submission" date="2025-08" db="UniProtKB">
        <authorList>
            <consortium name="RefSeq"/>
        </authorList>
    </citation>
    <scope>IDENTIFICATION</scope>
    <source>
        <tissue evidence="3">Blood</tissue>
    </source>
</reference>
<comment type="similarity">
    <text evidence="1">Belongs to the CFAP97 family.</text>
</comment>
<evidence type="ECO:0000313" key="2">
    <source>
        <dbReference type="Proteomes" id="UP001652627"/>
    </source>
</evidence>
<dbReference type="Proteomes" id="UP001652627">
    <property type="component" value="Chromosome 28"/>
</dbReference>
<dbReference type="GO" id="GO:0007288">
    <property type="term" value="P:sperm axoneme assembly"/>
    <property type="evidence" value="ECO:0007669"/>
    <property type="project" value="TreeGrafter"/>
</dbReference>
<accession>A0A8B7JAD8</accession>